<dbReference type="Pfam" id="PF18557">
    <property type="entry name" value="NepR"/>
    <property type="match status" value="1"/>
</dbReference>
<evidence type="ECO:0000256" key="1">
    <source>
        <dbReference type="SAM" id="MobiDB-lite"/>
    </source>
</evidence>
<name>A0ABS7JAA8_9SPHN</name>
<dbReference type="RefSeq" id="WP_221558162.1">
    <property type="nucleotide sequence ID" value="NZ_JAIGNO010000005.1"/>
</dbReference>
<proteinExistence type="predicted"/>
<feature type="domain" description="Anti-sigma factor NepR" evidence="2">
    <location>
        <begin position="22"/>
        <end position="55"/>
    </location>
</feature>
<protein>
    <recommendedName>
        <fullName evidence="2">Anti-sigma factor NepR domain-containing protein</fullName>
    </recommendedName>
</protein>
<evidence type="ECO:0000313" key="3">
    <source>
        <dbReference type="EMBL" id="MBX7482910.1"/>
    </source>
</evidence>
<reference evidence="3 4" key="1">
    <citation type="submission" date="2021-08" db="EMBL/GenBank/DDBJ databases">
        <title>Comparative Genomics Analysis of the Genus Qipengyuania Reveals Extensive Genetic Diversity and Metabolic Versatility, Including the Description of Fifteen Novel Species.</title>
        <authorList>
            <person name="Liu Y."/>
        </authorList>
    </citation>
    <scope>NUCLEOTIDE SEQUENCE [LARGE SCALE GENOMIC DNA]</scope>
    <source>
        <strain evidence="3 4">6D47A</strain>
    </source>
</reference>
<dbReference type="EMBL" id="JAIGNO010000005">
    <property type="protein sequence ID" value="MBX7482910.1"/>
    <property type="molecule type" value="Genomic_DNA"/>
</dbReference>
<accession>A0ABS7JAA8</accession>
<evidence type="ECO:0000313" key="4">
    <source>
        <dbReference type="Proteomes" id="UP000755104"/>
    </source>
</evidence>
<gene>
    <name evidence="3" type="ORF">K3174_10220</name>
</gene>
<dbReference type="Proteomes" id="UP000755104">
    <property type="component" value="Unassembled WGS sequence"/>
</dbReference>
<organism evidence="3 4">
    <name type="scientific">Qipengyuania qiaonensis</name>
    <dbReference type="NCBI Taxonomy" id="2867240"/>
    <lineage>
        <taxon>Bacteria</taxon>
        <taxon>Pseudomonadati</taxon>
        <taxon>Pseudomonadota</taxon>
        <taxon>Alphaproteobacteria</taxon>
        <taxon>Sphingomonadales</taxon>
        <taxon>Erythrobacteraceae</taxon>
        <taxon>Qipengyuania</taxon>
    </lineage>
</organism>
<dbReference type="InterPro" id="IPR041649">
    <property type="entry name" value="NepR"/>
</dbReference>
<sequence length="56" mass="6002">MTSDTPKSPPPGSSPGGGKEKNPDWANGLKQLYDSVVEEPLPDSFQDLIDKLDSKS</sequence>
<evidence type="ECO:0000259" key="2">
    <source>
        <dbReference type="Pfam" id="PF18557"/>
    </source>
</evidence>
<feature type="region of interest" description="Disordered" evidence="1">
    <location>
        <begin position="1"/>
        <end position="26"/>
    </location>
</feature>
<comment type="caution">
    <text evidence="3">The sequence shown here is derived from an EMBL/GenBank/DDBJ whole genome shotgun (WGS) entry which is preliminary data.</text>
</comment>
<keyword evidence="4" id="KW-1185">Reference proteome</keyword>